<dbReference type="EMBL" id="JAWJWF010000001">
    <property type="protein sequence ID" value="KAK6641707.1"/>
    <property type="molecule type" value="Genomic_DNA"/>
</dbReference>
<evidence type="ECO:0000313" key="5">
    <source>
        <dbReference type="EMBL" id="KAK6641707.1"/>
    </source>
</evidence>
<dbReference type="PANTHER" id="PTHR19368">
    <property type="entry name" value="XLR/SCP3/FAM9"/>
    <property type="match status" value="1"/>
</dbReference>
<keyword evidence="6" id="KW-1185">Reference proteome</keyword>
<proteinExistence type="inferred from homology"/>
<feature type="domain" description="XLR/SYCP3/FAM9" evidence="4">
    <location>
        <begin position="88"/>
        <end position="218"/>
    </location>
</feature>
<comment type="caution">
    <text evidence="5">The sequence shown here is derived from an EMBL/GenBank/DDBJ whole genome shotgun (WGS) entry which is preliminary data.</text>
</comment>
<dbReference type="PANTHER" id="PTHR19368:SF15">
    <property type="entry name" value="XLR_SYCP3_FAM9 DOMAIN-CONTAINING PROTEIN"/>
    <property type="match status" value="1"/>
</dbReference>
<sequence>MAPSPKRLFDIDINSLLMSDFLDEGSKEKCERPSAFDSPSCPKKIKIDRSKAPREAKDEKNNTKSRDKMNTGEDVTRLFESVGNGFTKSMQLKRNKLSQFTKNMSYIYQTKFTDLIKKHEIEADKFKKSAIENIRALFQKFEEEAEKLQNHETKLMKILEQQIKTMHRTSTVQKLWIEQLSEMHKNLIKDFEGLRSRQKSETLDLTKLISSDISNLQNNFLTDFQNEELKTIKKCLNDFYF</sequence>
<dbReference type="InterPro" id="IPR006888">
    <property type="entry name" value="XLR/SYCP3/FAM9_dom"/>
</dbReference>
<evidence type="ECO:0000313" key="6">
    <source>
        <dbReference type="Proteomes" id="UP001359485"/>
    </source>
</evidence>
<organism evidence="5 6">
    <name type="scientific">Polyplax serrata</name>
    <name type="common">Common mouse louse</name>
    <dbReference type="NCBI Taxonomy" id="468196"/>
    <lineage>
        <taxon>Eukaryota</taxon>
        <taxon>Metazoa</taxon>
        <taxon>Ecdysozoa</taxon>
        <taxon>Arthropoda</taxon>
        <taxon>Hexapoda</taxon>
        <taxon>Insecta</taxon>
        <taxon>Pterygota</taxon>
        <taxon>Neoptera</taxon>
        <taxon>Paraneoptera</taxon>
        <taxon>Psocodea</taxon>
        <taxon>Troctomorpha</taxon>
        <taxon>Phthiraptera</taxon>
        <taxon>Anoplura</taxon>
        <taxon>Polyplacidae</taxon>
        <taxon>Polyplax</taxon>
    </lineage>
</organism>
<dbReference type="Proteomes" id="UP001359485">
    <property type="component" value="Unassembled WGS sequence"/>
</dbReference>
<feature type="coiled-coil region" evidence="2">
    <location>
        <begin position="131"/>
        <end position="197"/>
    </location>
</feature>
<accession>A0ABR1BEG5</accession>
<protein>
    <recommendedName>
        <fullName evidence="4">XLR/SYCP3/FAM9 domain-containing protein</fullName>
    </recommendedName>
</protein>
<reference evidence="5 6" key="1">
    <citation type="submission" date="2023-09" db="EMBL/GenBank/DDBJ databases">
        <title>Genomes of two closely related lineages of the louse Polyplax serrata with different host specificities.</title>
        <authorList>
            <person name="Martinu J."/>
            <person name="Tarabai H."/>
            <person name="Stefka J."/>
            <person name="Hypsa V."/>
        </authorList>
    </citation>
    <scope>NUCLEOTIDE SEQUENCE [LARGE SCALE GENOMIC DNA]</scope>
    <source>
        <strain evidence="5">98ZLc_SE</strain>
    </source>
</reference>
<name>A0ABR1BEG5_POLSC</name>
<feature type="compositionally biased region" description="Basic and acidic residues" evidence="3">
    <location>
        <begin position="45"/>
        <end position="71"/>
    </location>
</feature>
<evidence type="ECO:0000259" key="4">
    <source>
        <dbReference type="Pfam" id="PF04803"/>
    </source>
</evidence>
<keyword evidence="2" id="KW-0175">Coiled coil</keyword>
<dbReference type="SUPFAM" id="SSF103657">
    <property type="entry name" value="BAR/IMD domain-like"/>
    <property type="match status" value="1"/>
</dbReference>
<dbReference type="InterPro" id="IPR027267">
    <property type="entry name" value="AH/BAR_dom_sf"/>
</dbReference>
<gene>
    <name evidence="5" type="ORF">RUM44_013422</name>
</gene>
<feature type="region of interest" description="Disordered" evidence="3">
    <location>
        <begin position="26"/>
        <end position="71"/>
    </location>
</feature>
<evidence type="ECO:0000256" key="3">
    <source>
        <dbReference type="SAM" id="MobiDB-lite"/>
    </source>
</evidence>
<evidence type="ECO:0000256" key="2">
    <source>
        <dbReference type="SAM" id="Coils"/>
    </source>
</evidence>
<comment type="similarity">
    <text evidence="1">Belongs to the XLR/SYCP3 family.</text>
</comment>
<dbReference type="InterPro" id="IPR051443">
    <property type="entry name" value="XLR/SYCP3"/>
</dbReference>
<dbReference type="Pfam" id="PF04803">
    <property type="entry name" value="Cor1"/>
    <property type="match status" value="1"/>
</dbReference>
<evidence type="ECO:0000256" key="1">
    <source>
        <dbReference type="ARBA" id="ARBA00010283"/>
    </source>
</evidence>